<dbReference type="PANTHER" id="PTHR47506:SF7">
    <property type="entry name" value="TRANSCRIPTIONAL REGULATORY PROTEIN"/>
    <property type="match status" value="1"/>
</dbReference>
<name>D4Z790_SPHIU</name>
<organism evidence="7 8">
    <name type="scientific">Sphingobium indicum (strain DSM 16413 / CCM 7287 / MTCC 6362 / UT26 / NBRC 101211 / UT26S)</name>
    <name type="common">Sphingobium japonicum</name>
    <dbReference type="NCBI Taxonomy" id="452662"/>
    <lineage>
        <taxon>Bacteria</taxon>
        <taxon>Pseudomonadati</taxon>
        <taxon>Pseudomonadota</taxon>
        <taxon>Alphaproteobacteria</taxon>
        <taxon>Sphingomonadales</taxon>
        <taxon>Sphingomonadaceae</taxon>
        <taxon>Sphingobium</taxon>
    </lineage>
</organism>
<evidence type="ECO:0000256" key="3">
    <source>
        <dbReference type="ARBA" id="ARBA00023163"/>
    </source>
</evidence>
<dbReference type="KEGG" id="sjp:SJA_C2-05850"/>
<evidence type="ECO:0000259" key="6">
    <source>
        <dbReference type="PROSITE" id="PS50977"/>
    </source>
</evidence>
<dbReference type="InterPro" id="IPR009057">
    <property type="entry name" value="Homeodomain-like_sf"/>
</dbReference>
<dbReference type="HOGENOM" id="CLU_069356_28_2_5"/>
<gene>
    <name evidence="7" type="ordered locus">SJA_C2-05850</name>
</gene>
<evidence type="ECO:0000256" key="1">
    <source>
        <dbReference type="ARBA" id="ARBA00023015"/>
    </source>
</evidence>
<dbReference type="Pfam" id="PF00440">
    <property type="entry name" value="TetR_N"/>
    <property type="match status" value="1"/>
</dbReference>
<dbReference type="SUPFAM" id="SSF46689">
    <property type="entry name" value="Homeodomain-like"/>
    <property type="match status" value="1"/>
</dbReference>
<feature type="domain" description="HTH tetR-type" evidence="6">
    <location>
        <begin position="9"/>
        <end position="69"/>
    </location>
</feature>
<accession>D4Z790</accession>
<dbReference type="PANTHER" id="PTHR47506">
    <property type="entry name" value="TRANSCRIPTIONAL REGULATORY PROTEIN"/>
    <property type="match status" value="1"/>
</dbReference>
<dbReference type="RefSeq" id="WP_013054119.1">
    <property type="nucleotide sequence ID" value="NC_014013.1"/>
</dbReference>
<dbReference type="GO" id="GO:0003677">
    <property type="term" value="F:DNA binding"/>
    <property type="evidence" value="ECO:0007669"/>
    <property type="project" value="UniProtKB-UniRule"/>
</dbReference>
<dbReference type="STRING" id="452662.SJA_C2-05850"/>
<keyword evidence="2 4" id="KW-0238">DNA-binding</keyword>
<dbReference type="AlphaFoldDB" id="D4Z790"/>
<dbReference type="PROSITE" id="PS50977">
    <property type="entry name" value="HTH_TETR_2"/>
    <property type="match status" value="1"/>
</dbReference>
<protein>
    <submittedName>
        <fullName evidence="7">TetR-family transcriptional regulator</fullName>
    </submittedName>
</protein>
<evidence type="ECO:0000313" key="7">
    <source>
        <dbReference type="EMBL" id="BAI98948.1"/>
    </source>
</evidence>
<keyword evidence="1" id="KW-0805">Transcription regulation</keyword>
<evidence type="ECO:0000313" key="8">
    <source>
        <dbReference type="Proteomes" id="UP000007753"/>
    </source>
</evidence>
<dbReference type="InterPro" id="IPR011075">
    <property type="entry name" value="TetR_C"/>
</dbReference>
<feature type="DNA-binding region" description="H-T-H motif" evidence="4">
    <location>
        <begin position="32"/>
        <end position="51"/>
    </location>
</feature>
<evidence type="ECO:0000256" key="5">
    <source>
        <dbReference type="SAM" id="MobiDB-lite"/>
    </source>
</evidence>
<evidence type="ECO:0000256" key="2">
    <source>
        <dbReference type="ARBA" id="ARBA00023125"/>
    </source>
</evidence>
<dbReference type="InterPro" id="IPR001647">
    <property type="entry name" value="HTH_TetR"/>
</dbReference>
<dbReference type="EMBL" id="AP010804">
    <property type="protein sequence ID" value="BAI98948.1"/>
    <property type="molecule type" value="Genomic_DNA"/>
</dbReference>
<feature type="region of interest" description="Disordered" evidence="5">
    <location>
        <begin position="199"/>
        <end position="222"/>
    </location>
</feature>
<evidence type="ECO:0000256" key="4">
    <source>
        <dbReference type="PROSITE-ProRule" id="PRU00335"/>
    </source>
</evidence>
<reference evidence="7 8" key="1">
    <citation type="journal article" date="2010" name="J. Bacteriol.">
        <title>Complete genome sequence of the representative gamma-hexachlorocyclohexane-degrading bacterium Sphingobium japonicum UT26.</title>
        <authorList>
            <person name="Nagata Y."/>
            <person name="Ohtsubo Y."/>
            <person name="Endo R."/>
            <person name="Ichikawa N."/>
            <person name="Ankai A."/>
            <person name="Oguchi A."/>
            <person name="Fukui S."/>
            <person name="Fujita N."/>
            <person name="Tsuda M."/>
        </authorList>
    </citation>
    <scope>NUCLEOTIDE SEQUENCE [LARGE SCALE GENOMIC DNA]</scope>
    <source>
        <strain evidence="8">DSM 16413 / CCM 7287 / MTCC 6362 / UT26 / NBRC 101211 / UT26S</strain>
    </source>
</reference>
<dbReference type="Proteomes" id="UP000007753">
    <property type="component" value="Chromosome 2"/>
</dbReference>
<dbReference type="Pfam" id="PF16925">
    <property type="entry name" value="TetR_C_13"/>
    <property type="match status" value="1"/>
</dbReference>
<dbReference type="SUPFAM" id="SSF48498">
    <property type="entry name" value="Tetracyclin repressor-like, C-terminal domain"/>
    <property type="match status" value="1"/>
</dbReference>
<proteinExistence type="predicted"/>
<dbReference type="Gene3D" id="1.10.357.10">
    <property type="entry name" value="Tetracycline Repressor, domain 2"/>
    <property type="match status" value="1"/>
</dbReference>
<keyword evidence="3" id="KW-0804">Transcription</keyword>
<dbReference type="InterPro" id="IPR036271">
    <property type="entry name" value="Tet_transcr_reg_TetR-rel_C_sf"/>
</dbReference>
<dbReference type="Gene3D" id="1.10.10.60">
    <property type="entry name" value="Homeodomain-like"/>
    <property type="match status" value="1"/>
</dbReference>
<dbReference type="GeneID" id="29275577"/>
<keyword evidence="8" id="KW-1185">Reference proteome</keyword>
<dbReference type="eggNOG" id="COG1309">
    <property type="taxonomic scope" value="Bacteria"/>
</dbReference>
<sequence length="222" mass="23985">MRYPSEHKARTRERILKEASRAIRCQGIDRVAVANVMSAAGLTVGGFYAHFASKDDLVAHAVEHMFHERYEEFLGLLDVGDPRAAIAKFFDGYLSMAHRGHPETGCPIPSLSSELGHLSEDGRGRLSRGMRGLVDGLTRLLERAGIGDPAEAANAAFSEALGALVMARMTTDPKAAEKILQKARKSVKERLGVADVDTRIPLRSRSASRAGAKPPERAEAAA</sequence>